<name>A0A426Z093_ENSVE</name>
<proteinExistence type="predicted"/>
<dbReference type="AlphaFoldDB" id="A0A426Z093"/>
<feature type="compositionally biased region" description="Basic residues" evidence="1">
    <location>
        <begin position="72"/>
        <end position="87"/>
    </location>
</feature>
<organism evidence="2 3">
    <name type="scientific">Ensete ventricosum</name>
    <name type="common">Abyssinian banana</name>
    <name type="synonym">Musa ensete</name>
    <dbReference type="NCBI Taxonomy" id="4639"/>
    <lineage>
        <taxon>Eukaryota</taxon>
        <taxon>Viridiplantae</taxon>
        <taxon>Streptophyta</taxon>
        <taxon>Embryophyta</taxon>
        <taxon>Tracheophyta</taxon>
        <taxon>Spermatophyta</taxon>
        <taxon>Magnoliopsida</taxon>
        <taxon>Liliopsida</taxon>
        <taxon>Zingiberales</taxon>
        <taxon>Musaceae</taxon>
        <taxon>Ensete</taxon>
    </lineage>
</organism>
<dbReference type="EMBL" id="AMZH03009173">
    <property type="protein sequence ID" value="RRT57410.1"/>
    <property type="molecule type" value="Genomic_DNA"/>
</dbReference>
<accession>A0A426Z093</accession>
<comment type="caution">
    <text evidence="2">The sequence shown here is derived from an EMBL/GenBank/DDBJ whole genome shotgun (WGS) entry which is preliminary data.</text>
</comment>
<feature type="region of interest" description="Disordered" evidence="1">
    <location>
        <begin position="24"/>
        <end position="90"/>
    </location>
</feature>
<gene>
    <name evidence="2" type="ORF">B296_00028596</name>
</gene>
<evidence type="ECO:0000313" key="3">
    <source>
        <dbReference type="Proteomes" id="UP000287651"/>
    </source>
</evidence>
<dbReference type="Proteomes" id="UP000287651">
    <property type="component" value="Unassembled WGS sequence"/>
</dbReference>
<sequence>MIAINEQALTSFVDAYQSTGEVFEEKAGQGGTQQLGHHVQQRPDDGDVPPHGQPQRHRWVQVAAGDVEPRRDHHRHHQRVSHRHRRQPHDGVPAHHLLCHIHAYASVRTNTILKEIRRSSRFRTRGHGGADPSEDEEKGEDHLG</sequence>
<evidence type="ECO:0000256" key="1">
    <source>
        <dbReference type="SAM" id="MobiDB-lite"/>
    </source>
</evidence>
<reference evidence="2 3" key="1">
    <citation type="journal article" date="2014" name="Agronomy (Basel)">
        <title>A Draft Genome Sequence for Ensete ventricosum, the Drought-Tolerant Tree Against Hunger.</title>
        <authorList>
            <person name="Harrison J."/>
            <person name="Moore K.A."/>
            <person name="Paszkiewicz K."/>
            <person name="Jones T."/>
            <person name="Grant M."/>
            <person name="Ambacheew D."/>
            <person name="Muzemil S."/>
            <person name="Studholme D.J."/>
        </authorList>
    </citation>
    <scope>NUCLEOTIDE SEQUENCE [LARGE SCALE GENOMIC DNA]</scope>
</reference>
<feature type="region of interest" description="Disordered" evidence="1">
    <location>
        <begin position="118"/>
        <end position="144"/>
    </location>
</feature>
<protein>
    <submittedName>
        <fullName evidence="2">Uncharacterized protein</fullName>
    </submittedName>
</protein>
<evidence type="ECO:0000313" key="2">
    <source>
        <dbReference type="EMBL" id="RRT57410.1"/>
    </source>
</evidence>